<evidence type="ECO:0000256" key="6">
    <source>
        <dbReference type="ARBA" id="ARBA00023163"/>
    </source>
</evidence>
<evidence type="ECO:0000256" key="7">
    <source>
        <dbReference type="PIRSR" id="PIRSR602481-1"/>
    </source>
</evidence>
<comment type="caution">
    <text evidence="8">The sequence shown here is derived from an EMBL/GenBank/DDBJ whole genome shotgun (WGS) entry which is preliminary data.</text>
</comment>
<evidence type="ECO:0000256" key="4">
    <source>
        <dbReference type="ARBA" id="ARBA00023015"/>
    </source>
</evidence>
<proteinExistence type="inferred from homology"/>
<dbReference type="EMBL" id="LWAE01000003">
    <property type="protein sequence ID" value="KZL91619.1"/>
    <property type="molecule type" value="Genomic_DNA"/>
</dbReference>
<dbReference type="Proteomes" id="UP000076603">
    <property type="component" value="Unassembled WGS sequence"/>
</dbReference>
<feature type="binding site" evidence="7">
    <location>
        <position position="101"/>
    </location>
    <ligand>
        <name>Zn(2+)</name>
        <dbReference type="ChEBI" id="CHEBI:29105"/>
    </ligand>
</feature>
<evidence type="ECO:0000256" key="1">
    <source>
        <dbReference type="ARBA" id="ARBA00007957"/>
    </source>
</evidence>
<organism evidence="8 9">
    <name type="scientific">Clostridium magnum DSM 2767</name>
    <dbReference type="NCBI Taxonomy" id="1121326"/>
    <lineage>
        <taxon>Bacteria</taxon>
        <taxon>Bacillati</taxon>
        <taxon>Bacillota</taxon>
        <taxon>Clostridia</taxon>
        <taxon>Eubacteriales</taxon>
        <taxon>Clostridiaceae</taxon>
        <taxon>Clostridium</taxon>
    </lineage>
</organism>
<name>A0A162SMJ2_9CLOT</name>
<dbReference type="RefSeq" id="WP_066624620.1">
    <property type="nucleotide sequence ID" value="NZ_FQXL01000005.1"/>
</dbReference>
<dbReference type="Gene3D" id="1.10.10.10">
    <property type="entry name" value="Winged helix-like DNA-binding domain superfamily/Winged helix DNA-binding domain"/>
    <property type="match status" value="1"/>
</dbReference>
<evidence type="ECO:0000256" key="2">
    <source>
        <dbReference type="ARBA" id="ARBA00022491"/>
    </source>
</evidence>
<evidence type="ECO:0000256" key="5">
    <source>
        <dbReference type="ARBA" id="ARBA00023125"/>
    </source>
</evidence>
<keyword evidence="5" id="KW-0238">DNA-binding</keyword>
<dbReference type="OrthoDB" id="8659436at2"/>
<feature type="binding site" evidence="7">
    <location>
        <position position="142"/>
    </location>
    <ligand>
        <name>Zn(2+)</name>
        <dbReference type="ChEBI" id="CHEBI:29105"/>
    </ligand>
</feature>
<dbReference type="GO" id="GO:0000976">
    <property type="term" value="F:transcription cis-regulatory region binding"/>
    <property type="evidence" value="ECO:0007669"/>
    <property type="project" value="TreeGrafter"/>
</dbReference>
<dbReference type="InterPro" id="IPR002481">
    <property type="entry name" value="FUR"/>
</dbReference>
<dbReference type="PANTHER" id="PTHR33202">
    <property type="entry name" value="ZINC UPTAKE REGULATION PROTEIN"/>
    <property type="match status" value="1"/>
</dbReference>
<accession>A0A162SMJ2</accession>
<dbReference type="GO" id="GO:0003700">
    <property type="term" value="F:DNA-binding transcription factor activity"/>
    <property type="evidence" value="ECO:0007669"/>
    <property type="project" value="InterPro"/>
</dbReference>
<dbReference type="GO" id="GO:0008270">
    <property type="term" value="F:zinc ion binding"/>
    <property type="evidence" value="ECO:0007669"/>
    <property type="project" value="TreeGrafter"/>
</dbReference>
<keyword evidence="6" id="KW-0804">Transcription</keyword>
<dbReference type="STRING" id="1121326.CLMAG_33780"/>
<gene>
    <name evidence="8" type="primary">perR_2</name>
    <name evidence="8" type="ORF">CLMAG_33780</name>
</gene>
<reference evidence="8 9" key="1">
    <citation type="submission" date="2016-04" db="EMBL/GenBank/DDBJ databases">
        <title>Genome sequence of Clostridium magnum DSM 2767.</title>
        <authorList>
            <person name="Poehlein A."/>
            <person name="Uhlig R."/>
            <person name="Fischer R."/>
            <person name="Bahl H."/>
            <person name="Daniel R."/>
        </authorList>
    </citation>
    <scope>NUCLEOTIDE SEQUENCE [LARGE SCALE GENOMIC DNA]</scope>
    <source>
        <strain evidence="8 9">DSM 2767</strain>
    </source>
</reference>
<feature type="binding site" evidence="7">
    <location>
        <position position="145"/>
    </location>
    <ligand>
        <name>Zn(2+)</name>
        <dbReference type="ChEBI" id="CHEBI:29105"/>
    </ligand>
</feature>
<dbReference type="InterPro" id="IPR036390">
    <property type="entry name" value="WH_DNA-bd_sf"/>
</dbReference>
<comment type="similarity">
    <text evidence="1">Belongs to the Fur family.</text>
</comment>
<dbReference type="PATRIC" id="fig|1121326.3.peg.3414"/>
<keyword evidence="2" id="KW-0678">Repressor</keyword>
<dbReference type="PANTHER" id="PTHR33202:SF7">
    <property type="entry name" value="FERRIC UPTAKE REGULATION PROTEIN"/>
    <property type="match status" value="1"/>
</dbReference>
<evidence type="ECO:0000313" key="8">
    <source>
        <dbReference type="EMBL" id="KZL91619.1"/>
    </source>
</evidence>
<dbReference type="CDD" id="cd07153">
    <property type="entry name" value="Fur_like"/>
    <property type="match status" value="1"/>
</dbReference>
<dbReference type="Gene3D" id="3.30.1490.190">
    <property type="match status" value="1"/>
</dbReference>
<dbReference type="InterPro" id="IPR036388">
    <property type="entry name" value="WH-like_DNA-bd_sf"/>
</dbReference>
<comment type="cofactor">
    <cofactor evidence="7">
        <name>Zn(2+)</name>
        <dbReference type="ChEBI" id="CHEBI:29105"/>
    </cofactor>
    <text evidence="7">Binds 1 zinc ion per subunit.</text>
</comment>
<dbReference type="InterPro" id="IPR043135">
    <property type="entry name" value="Fur_C"/>
</dbReference>
<dbReference type="GO" id="GO:1900376">
    <property type="term" value="P:regulation of secondary metabolite biosynthetic process"/>
    <property type="evidence" value="ECO:0007669"/>
    <property type="project" value="TreeGrafter"/>
</dbReference>
<keyword evidence="7" id="KW-0479">Metal-binding</keyword>
<evidence type="ECO:0000313" key="9">
    <source>
        <dbReference type="Proteomes" id="UP000076603"/>
    </source>
</evidence>
<sequence length="152" mass="17665">MGQINCKNYIEDKLKCGGYKVTSQRLNIIKAIHKNNKHMSADEIYKEVKAKNIGLTTVYRNLMIFEKMGLVRKISITNINYYELELMNEYKVHIHARCSKCNKIMDIDEVEATEEYMSLIKKLKKKFRIAVESISVVASECCESCNPKFKGR</sequence>
<keyword evidence="9" id="KW-1185">Reference proteome</keyword>
<dbReference type="SUPFAM" id="SSF46785">
    <property type="entry name" value="Winged helix' DNA-binding domain"/>
    <property type="match status" value="1"/>
</dbReference>
<dbReference type="Pfam" id="PF01475">
    <property type="entry name" value="FUR"/>
    <property type="match status" value="1"/>
</dbReference>
<keyword evidence="3 7" id="KW-0862">Zinc</keyword>
<keyword evidence="4" id="KW-0805">Transcription regulation</keyword>
<feature type="binding site" evidence="7">
    <location>
        <position position="98"/>
    </location>
    <ligand>
        <name>Zn(2+)</name>
        <dbReference type="ChEBI" id="CHEBI:29105"/>
    </ligand>
</feature>
<evidence type="ECO:0000256" key="3">
    <source>
        <dbReference type="ARBA" id="ARBA00022833"/>
    </source>
</evidence>
<dbReference type="AlphaFoldDB" id="A0A162SMJ2"/>
<dbReference type="GO" id="GO:0045892">
    <property type="term" value="P:negative regulation of DNA-templated transcription"/>
    <property type="evidence" value="ECO:0007669"/>
    <property type="project" value="TreeGrafter"/>
</dbReference>
<protein>
    <submittedName>
        <fullName evidence="8">Peroxide-responsive repressor PerR</fullName>
    </submittedName>
</protein>